<dbReference type="OrthoDB" id="6466423at2759"/>
<organism evidence="1 2">
    <name type="scientific">Araneus ventricosus</name>
    <name type="common">Orbweaver spider</name>
    <name type="synonym">Epeira ventricosa</name>
    <dbReference type="NCBI Taxonomy" id="182803"/>
    <lineage>
        <taxon>Eukaryota</taxon>
        <taxon>Metazoa</taxon>
        <taxon>Ecdysozoa</taxon>
        <taxon>Arthropoda</taxon>
        <taxon>Chelicerata</taxon>
        <taxon>Arachnida</taxon>
        <taxon>Araneae</taxon>
        <taxon>Araneomorphae</taxon>
        <taxon>Entelegynae</taxon>
        <taxon>Araneoidea</taxon>
        <taxon>Araneidae</taxon>
        <taxon>Araneus</taxon>
    </lineage>
</organism>
<evidence type="ECO:0000313" key="1">
    <source>
        <dbReference type="EMBL" id="GBL84947.1"/>
    </source>
</evidence>
<sequence>MDENMNNYIVILGGKPLVINNSLAATRHRVKKSLDEGERDLLPFFLKLGELFIGIPCISSYKTTLQLCPYPFDNVKVSGLAWPIKEGHMTAGEPVLDVLGSVLRIIILWENEATTKRIACIRTHGVLKDVFILKLIHDSLNPLQGIHAKARDAYPNHDISNPMIHCWNLVLGSKRVPWRRRIHCISSVPNNMYLISSLQRTSSHSFLVQSLCAFAHFTRALRFFVKIIDFLTGRLPLSPAV</sequence>
<dbReference type="AlphaFoldDB" id="A0A4Y2AZD9"/>
<accession>A0A4Y2AZD9</accession>
<gene>
    <name evidence="1" type="ORF">AVEN_42210_1</name>
</gene>
<name>A0A4Y2AZD9_ARAVE</name>
<evidence type="ECO:0000313" key="2">
    <source>
        <dbReference type="Proteomes" id="UP000499080"/>
    </source>
</evidence>
<comment type="caution">
    <text evidence="1">The sequence shown here is derived from an EMBL/GenBank/DDBJ whole genome shotgun (WGS) entry which is preliminary data.</text>
</comment>
<keyword evidence="2" id="KW-1185">Reference proteome</keyword>
<protein>
    <submittedName>
        <fullName evidence="1">Uncharacterized protein</fullName>
    </submittedName>
</protein>
<proteinExistence type="predicted"/>
<dbReference type="EMBL" id="BGPR01000040">
    <property type="protein sequence ID" value="GBL84947.1"/>
    <property type="molecule type" value="Genomic_DNA"/>
</dbReference>
<reference evidence="1 2" key="1">
    <citation type="journal article" date="2019" name="Sci. Rep.">
        <title>Orb-weaving spider Araneus ventricosus genome elucidates the spidroin gene catalogue.</title>
        <authorList>
            <person name="Kono N."/>
            <person name="Nakamura H."/>
            <person name="Ohtoshi R."/>
            <person name="Moran D.A.P."/>
            <person name="Shinohara A."/>
            <person name="Yoshida Y."/>
            <person name="Fujiwara M."/>
            <person name="Mori M."/>
            <person name="Tomita M."/>
            <person name="Arakawa K."/>
        </authorList>
    </citation>
    <scope>NUCLEOTIDE SEQUENCE [LARGE SCALE GENOMIC DNA]</scope>
</reference>
<dbReference type="Proteomes" id="UP000499080">
    <property type="component" value="Unassembled WGS sequence"/>
</dbReference>